<dbReference type="InterPro" id="IPR043147">
    <property type="entry name" value="Penicillin_amidase_A-knob"/>
</dbReference>
<evidence type="ECO:0000256" key="5">
    <source>
        <dbReference type="PIRSR" id="PIRSR001227-1"/>
    </source>
</evidence>
<feature type="binding site" evidence="6">
    <location>
        <position position="344"/>
    </location>
    <ligand>
        <name>Ca(2+)</name>
        <dbReference type="ChEBI" id="CHEBI:29108"/>
    </ligand>
</feature>
<proteinExistence type="inferred from homology"/>
<evidence type="ECO:0000256" key="1">
    <source>
        <dbReference type="ARBA" id="ARBA00006586"/>
    </source>
</evidence>
<dbReference type="Pfam" id="PF01804">
    <property type="entry name" value="Penicil_amidase"/>
    <property type="match status" value="1"/>
</dbReference>
<dbReference type="PANTHER" id="PTHR34218:SF4">
    <property type="entry name" value="ACYL-HOMOSERINE LACTONE ACYLASE QUIP"/>
    <property type="match status" value="1"/>
</dbReference>
<sequence>MGTKTVNIRKTILYSGLGLASAAAIAIGGGFWVLHDAMPRLDGTVKLDRLTAEVQVHTDAHGIPAINAANRIDGVRAQGYVAARDRLFQMDLMRRKSAGRLAEIFGEMALDSDIKARTYGFHREVKTILAKLPPEHQHYLQSYADGVNSYIAESGKLPFEFKVLTYQPEPWTPEDSLLVVLGMCENLTAWSERGERMLSVMEKTLPEAAVRFLTPDTDFYTDRLLKQVESLRPAQAIPVEALATALADRPADNPALAQLVQQFDFMAGSNAWAVSGKKTGDGRAILANDMHLGISVPNTWYRIELNYGDTHAAGLTLPGTPLLIVGSNRHIAWGATNLSGDFLDLVRLDIDPANPDQYRVGDQWRRFEEYPETIAVKGGAVKQIVVKQTLWGPVANQPLLDQPVAIHWVALDADAFNLNLFDLEQGETLEQAVKIVNSTGGPQLNILLADDKGRIAWTLMGKIPKRFGNDGLVSRSWADGSVGWNGYVEPEKLPRVIDPAEGILASANDRRLGKNYPYVIGHQFGNGYRAYRITEQLRQMPQVDEMAMFDLQLDTESEFYNFYQRLALDTLTAEAVETQPDLAEARDYLLAWDGRADVGSLGFALLVEFRKQLVESVFAPFLTASRQADKNFNYAWTYIDTPLQALLTEKPLHALPDAAHYQDWNGFILGQLKQSIQRLQAQRPGVALSELNWGKLNRVKQSHPFSRALPILSDFLDMPGEALPGCAFCVRAAGPGFGASERLVVAPGHFEDAILHMPGGQSGQPLSPYYRDQQDYWLKGLPMPLAAGKSEHTLLLQPYGK</sequence>
<feature type="transmembrane region" description="Helical" evidence="7">
    <location>
        <begin position="12"/>
        <end position="34"/>
    </location>
</feature>
<dbReference type="AlphaFoldDB" id="A0A2S6GQ85"/>
<gene>
    <name evidence="8" type="ORF">B0F88_11477</name>
</gene>
<protein>
    <submittedName>
        <fullName evidence="8">Penicillin amidase</fullName>
    </submittedName>
</protein>
<feature type="active site" description="Nucleophile" evidence="5">
    <location>
        <position position="269"/>
    </location>
</feature>
<dbReference type="InterPro" id="IPR043146">
    <property type="entry name" value="Penicillin_amidase_N_B-knob"/>
</dbReference>
<dbReference type="PIRSF" id="PIRSF001227">
    <property type="entry name" value="Pen_acylase"/>
    <property type="match status" value="1"/>
</dbReference>
<organism evidence="8 9">
    <name type="scientific">Methylobacter tundripaludum</name>
    <dbReference type="NCBI Taxonomy" id="173365"/>
    <lineage>
        <taxon>Bacteria</taxon>
        <taxon>Pseudomonadati</taxon>
        <taxon>Pseudomonadota</taxon>
        <taxon>Gammaproteobacteria</taxon>
        <taxon>Methylococcales</taxon>
        <taxon>Methylococcaceae</taxon>
        <taxon>Methylobacter</taxon>
    </lineage>
</organism>
<comment type="subunit">
    <text evidence="4">Heterodimer of an alpha subunit and a beta subunit processed from the same precursor.</text>
</comment>
<evidence type="ECO:0000256" key="7">
    <source>
        <dbReference type="SAM" id="Phobius"/>
    </source>
</evidence>
<keyword evidence="7" id="KW-1133">Transmembrane helix</keyword>
<dbReference type="GO" id="GO:0017000">
    <property type="term" value="P:antibiotic biosynthetic process"/>
    <property type="evidence" value="ECO:0007669"/>
    <property type="project" value="InterPro"/>
</dbReference>
<dbReference type="Proteomes" id="UP000238071">
    <property type="component" value="Unassembled WGS sequence"/>
</dbReference>
<dbReference type="InterPro" id="IPR023343">
    <property type="entry name" value="Penicillin_amidase_dom1"/>
</dbReference>
<evidence type="ECO:0000256" key="2">
    <source>
        <dbReference type="ARBA" id="ARBA00022801"/>
    </source>
</evidence>
<dbReference type="GO" id="GO:0016811">
    <property type="term" value="F:hydrolase activity, acting on carbon-nitrogen (but not peptide) bonds, in linear amides"/>
    <property type="evidence" value="ECO:0007669"/>
    <property type="project" value="InterPro"/>
</dbReference>
<keyword evidence="7" id="KW-0472">Membrane</keyword>
<dbReference type="EMBL" id="PTIY01000014">
    <property type="protein sequence ID" value="PPK67330.1"/>
    <property type="molecule type" value="Genomic_DNA"/>
</dbReference>
<dbReference type="InterPro" id="IPR002692">
    <property type="entry name" value="S45"/>
</dbReference>
<keyword evidence="7" id="KW-0812">Transmembrane</keyword>
<keyword evidence="3" id="KW-0865">Zymogen</keyword>
<keyword evidence="2" id="KW-0378">Hydrolase</keyword>
<keyword evidence="6" id="KW-0479">Metal-binding</keyword>
<keyword evidence="6" id="KW-0106">Calcium</keyword>
<dbReference type="Gene3D" id="3.60.20.10">
    <property type="entry name" value="Glutamine Phosphoribosylpyrophosphate, subunit 1, domain 1"/>
    <property type="match status" value="1"/>
</dbReference>
<name>A0A2S6GQ85_9GAMM</name>
<dbReference type="InterPro" id="IPR014395">
    <property type="entry name" value="Pen/GL7ACA/AHL_acylase"/>
</dbReference>
<evidence type="ECO:0000256" key="4">
    <source>
        <dbReference type="ARBA" id="ARBA00038735"/>
    </source>
</evidence>
<accession>A0A2S6GQ85</accession>
<evidence type="ECO:0000256" key="3">
    <source>
        <dbReference type="ARBA" id="ARBA00023145"/>
    </source>
</evidence>
<feature type="binding site" evidence="6">
    <location>
        <position position="341"/>
    </location>
    <ligand>
        <name>Ca(2+)</name>
        <dbReference type="ChEBI" id="CHEBI:29108"/>
    </ligand>
</feature>
<dbReference type="PANTHER" id="PTHR34218">
    <property type="entry name" value="PEPTIDASE S45 PENICILLIN AMIDASE"/>
    <property type="match status" value="1"/>
</dbReference>
<reference evidence="8 9" key="1">
    <citation type="submission" date="2018-02" db="EMBL/GenBank/DDBJ databases">
        <title>Subsurface microbial communities from deep shales in Ohio and West Virginia, USA.</title>
        <authorList>
            <person name="Wrighton K."/>
        </authorList>
    </citation>
    <scope>NUCLEOTIDE SEQUENCE [LARGE SCALE GENOMIC DNA]</scope>
    <source>
        <strain evidence="8 9">OWC-G53F</strain>
    </source>
</reference>
<evidence type="ECO:0000313" key="8">
    <source>
        <dbReference type="EMBL" id="PPK67330.1"/>
    </source>
</evidence>
<comment type="cofactor">
    <cofactor evidence="6">
        <name>Ca(2+)</name>
        <dbReference type="ChEBI" id="CHEBI:29108"/>
    </cofactor>
    <text evidence="6">Binds 1 Ca(2+) ion per dimer.</text>
</comment>
<dbReference type="CDD" id="cd03747">
    <property type="entry name" value="Ntn_PGA_like"/>
    <property type="match status" value="1"/>
</dbReference>
<dbReference type="Gene3D" id="1.10.439.10">
    <property type="entry name" value="Penicillin Amidohydrolase, domain 1"/>
    <property type="match status" value="1"/>
</dbReference>
<dbReference type="SUPFAM" id="SSF56235">
    <property type="entry name" value="N-terminal nucleophile aminohydrolases (Ntn hydrolases)"/>
    <property type="match status" value="1"/>
</dbReference>
<dbReference type="Gene3D" id="1.10.1400.10">
    <property type="match status" value="1"/>
</dbReference>
<dbReference type="Gene3D" id="2.30.120.10">
    <property type="match status" value="1"/>
</dbReference>
<comment type="caution">
    <text evidence="8">The sequence shown here is derived from an EMBL/GenBank/DDBJ whole genome shotgun (WGS) entry which is preliminary data.</text>
</comment>
<keyword evidence="9" id="KW-1185">Reference proteome</keyword>
<dbReference type="InterPro" id="IPR029055">
    <property type="entry name" value="Ntn_hydrolases_N"/>
</dbReference>
<evidence type="ECO:0000313" key="9">
    <source>
        <dbReference type="Proteomes" id="UP000238071"/>
    </source>
</evidence>
<comment type="similarity">
    <text evidence="1">Belongs to the peptidase S45 family.</text>
</comment>
<evidence type="ECO:0000256" key="6">
    <source>
        <dbReference type="PIRSR" id="PIRSR001227-2"/>
    </source>
</evidence>
<dbReference type="GO" id="GO:0046872">
    <property type="term" value="F:metal ion binding"/>
    <property type="evidence" value="ECO:0007669"/>
    <property type="project" value="UniProtKB-KW"/>
</dbReference>